<feature type="domain" description="Transposase IS701-like DDE" evidence="1">
    <location>
        <begin position="25"/>
        <end position="233"/>
    </location>
</feature>
<comment type="caution">
    <text evidence="2">The sequence shown here is derived from an EMBL/GenBank/DDBJ whole genome shotgun (WGS) entry which is preliminary data.</text>
</comment>
<gene>
    <name evidence="2" type="ORF">ACFPZF_21105</name>
</gene>
<protein>
    <submittedName>
        <fullName evidence="2">IS701 family transposase</fullName>
    </submittedName>
</protein>
<organism evidence="2 3">
    <name type="scientific">Kitasatospora cinereorecta</name>
    <dbReference type="NCBI Taxonomy" id="285560"/>
    <lineage>
        <taxon>Bacteria</taxon>
        <taxon>Bacillati</taxon>
        <taxon>Actinomycetota</taxon>
        <taxon>Actinomycetes</taxon>
        <taxon>Kitasatosporales</taxon>
        <taxon>Streptomycetaceae</taxon>
        <taxon>Kitasatospora</taxon>
    </lineage>
</organism>
<keyword evidence="3" id="KW-1185">Reference proteome</keyword>
<evidence type="ECO:0000259" key="1">
    <source>
        <dbReference type="Pfam" id="PF13546"/>
    </source>
</evidence>
<sequence length="398" mass="43728">MDTGFDDFGPQRLPEEQVDALCGLLLASVPRSDQRRWGELYVRGLLGTEGRKTMKGIAAAAGSAAMQSLQQFISTSPWEWMPVRQSLARYMDRELQPGAWIVEPLTVLKAGRHSVGVERQYVTGLGRMANCQQSSTVWLASEDGSCPVDWQLALPDSWVDCGEQRRRAAIPDGARSRTPVQCAVEAVVAMADEWRLPVKPVVMTVAPADVHEVSAAFTVRRIPFVLRVDGSLPVVEASGGGRIFPAGRLVEAVKEQAGVVEWRELSGLRHRTASVVGFRVGLPATDAAGHWAGTRPHVLIGAWTDPRSASPTEFWLSNIGHLPTAAVFRIARLARRVSRDLYEIGDRVGARDFAGRTFRGWHHHATLVSIAHAISVLARRDRRLPVPRQARRSLVAAR</sequence>
<dbReference type="PANTHER" id="PTHR33627:SF1">
    <property type="entry name" value="TRANSPOSASE"/>
    <property type="match status" value="1"/>
</dbReference>
<dbReference type="RefSeq" id="WP_346147741.1">
    <property type="nucleotide sequence ID" value="NZ_BAAAUA010000039.1"/>
</dbReference>
<dbReference type="PANTHER" id="PTHR33627">
    <property type="entry name" value="TRANSPOSASE"/>
    <property type="match status" value="1"/>
</dbReference>
<evidence type="ECO:0000313" key="3">
    <source>
        <dbReference type="Proteomes" id="UP001596066"/>
    </source>
</evidence>
<dbReference type="Pfam" id="PF13546">
    <property type="entry name" value="DDE_5"/>
    <property type="match status" value="1"/>
</dbReference>
<dbReference type="InterPro" id="IPR038721">
    <property type="entry name" value="IS701-like_DDE_dom"/>
</dbReference>
<proteinExistence type="predicted"/>
<dbReference type="EMBL" id="JBHSOC010000037">
    <property type="protein sequence ID" value="MFC5643850.1"/>
    <property type="molecule type" value="Genomic_DNA"/>
</dbReference>
<reference evidence="3" key="1">
    <citation type="journal article" date="2019" name="Int. J. Syst. Evol. Microbiol.">
        <title>The Global Catalogue of Microorganisms (GCM) 10K type strain sequencing project: providing services to taxonomists for standard genome sequencing and annotation.</title>
        <authorList>
            <consortium name="The Broad Institute Genomics Platform"/>
            <consortium name="The Broad Institute Genome Sequencing Center for Infectious Disease"/>
            <person name="Wu L."/>
            <person name="Ma J."/>
        </authorList>
    </citation>
    <scope>NUCLEOTIDE SEQUENCE [LARGE SCALE GENOMIC DNA]</scope>
    <source>
        <strain evidence="3">CGMCC 4.1622</strain>
    </source>
</reference>
<name>A0ABW0VEN5_9ACTN</name>
<dbReference type="InterPro" id="IPR039365">
    <property type="entry name" value="IS701-like"/>
</dbReference>
<dbReference type="Proteomes" id="UP001596066">
    <property type="component" value="Unassembled WGS sequence"/>
</dbReference>
<accession>A0ABW0VEN5</accession>
<evidence type="ECO:0000313" key="2">
    <source>
        <dbReference type="EMBL" id="MFC5643850.1"/>
    </source>
</evidence>